<dbReference type="EMBL" id="FNDK01000002">
    <property type="protein sequence ID" value="SDH18668.1"/>
    <property type="molecule type" value="Genomic_DNA"/>
</dbReference>
<dbReference type="PROSITE" id="PS50005">
    <property type="entry name" value="TPR"/>
    <property type="match status" value="1"/>
</dbReference>
<evidence type="ECO:0000256" key="2">
    <source>
        <dbReference type="SAM" id="SignalP"/>
    </source>
</evidence>
<evidence type="ECO:0000313" key="3">
    <source>
        <dbReference type="EMBL" id="SDH18668.1"/>
    </source>
</evidence>
<proteinExistence type="predicted"/>
<evidence type="ECO:0000313" key="4">
    <source>
        <dbReference type="Proteomes" id="UP000199163"/>
    </source>
</evidence>
<dbReference type="RefSeq" id="WP_091271362.1">
    <property type="nucleotide sequence ID" value="NZ_FNDK01000002.1"/>
</dbReference>
<accession>A0A1G8ACJ7</accession>
<gene>
    <name evidence="3" type="ORF">SAMN05192534_102108</name>
</gene>
<feature type="signal peptide" evidence="2">
    <location>
        <begin position="1"/>
        <end position="26"/>
    </location>
</feature>
<dbReference type="Proteomes" id="UP000199163">
    <property type="component" value="Unassembled WGS sequence"/>
</dbReference>
<name>A0A1G8ACJ7_9BACI</name>
<dbReference type="Pfam" id="PF13414">
    <property type="entry name" value="TPR_11"/>
    <property type="match status" value="1"/>
</dbReference>
<dbReference type="SUPFAM" id="SSF48452">
    <property type="entry name" value="TPR-like"/>
    <property type="match status" value="1"/>
</dbReference>
<dbReference type="InterPro" id="IPR019734">
    <property type="entry name" value="TPR_rpt"/>
</dbReference>
<feature type="repeat" description="TPR" evidence="1">
    <location>
        <begin position="189"/>
        <end position="222"/>
    </location>
</feature>
<keyword evidence="1" id="KW-0802">TPR repeat</keyword>
<sequence length="277" mass="31806">MTLKNAYTLIGLSMCLLLVSGCSTLAMERYIAQEEAVDTETYAYQDENFTYNEEIVQELANRFRNESLTTTNVNSIMEDEIENGRYNEVIIYLRELRAEEEEAAAAPYSQRYMDALQAHVERTSEPSEPLVEDAVNLMEQQYQLDPEDEKTTLNYAKLLLNSGYDIDKGAQLLFDLEEEVTAKEEQPGTDLLLALARAYFALGELDESLERYQRLTALDSENPTHYYRMSEVYTAMGDEKGRRDALTKAFQPTAEFLEQYGDDTFTIYEDYLNASID</sequence>
<reference evidence="3 4" key="1">
    <citation type="submission" date="2016-10" db="EMBL/GenBank/DDBJ databases">
        <authorList>
            <person name="de Groot N.N."/>
        </authorList>
    </citation>
    <scope>NUCLEOTIDE SEQUENCE [LARGE SCALE GENOMIC DNA]</scope>
    <source>
        <strain evidence="3 4">DSM 21632</strain>
    </source>
</reference>
<evidence type="ECO:0000256" key="1">
    <source>
        <dbReference type="PROSITE-ProRule" id="PRU00339"/>
    </source>
</evidence>
<dbReference type="AlphaFoldDB" id="A0A1G8ACJ7"/>
<keyword evidence="4" id="KW-1185">Reference proteome</keyword>
<dbReference type="Gene3D" id="1.25.40.10">
    <property type="entry name" value="Tetratricopeptide repeat domain"/>
    <property type="match status" value="1"/>
</dbReference>
<protein>
    <submittedName>
        <fullName evidence="3">TPR repeat-containing protein</fullName>
    </submittedName>
</protein>
<keyword evidence="2" id="KW-0732">Signal</keyword>
<dbReference type="PROSITE" id="PS51257">
    <property type="entry name" value="PROKAR_LIPOPROTEIN"/>
    <property type="match status" value="1"/>
</dbReference>
<feature type="chain" id="PRO_5039361012" evidence="2">
    <location>
        <begin position="27"/>
        <end position="277"/>
    </location>
</feature>
<organism evidence="3 4">
    <name type="scientific">Alteribacillus persepolensis</name>
    <dbReference type="NCBI Taxonomy" id="568899"/>
    <lineage>
        <taxon>Bacteria</taxon>
        <taxon>Bacillati</taxon>
        <taxon>Bacillota</taxon>
        <taxon>Bacilli</taxon>
        <taxon>Bacillales</taxon>
        <taxon>Bacillaceae</taxon>
        <taxon>Alteribacillus</taxon>
    </lineage>
</organism>
<dbReference type="InterPro" id="IPR011990">
    <property type="entry name" value="TPR-like_helical_dom_sf"/>
</dbReference>
<dbReference type="OrthoDB" id="2853123at2"/>